<dbReference type="KEGG" id="fwa:DCMF_02460"/>
<proteinExistence type="predicted"/>
<gene>
    <name evidence="1" type="ORF">DCMF_02460</name>
</gene>
<name>A0A3G1KMW4_FORW1</name>
<evidence type="ECO:0000313" key="2">
    <source>
        <dbReference type="Proteomes" id="UP000323521"/>
    </source>
</evidence>
<accession>A0A3G1KMW4</accession>
<dbReference type="RefSeq" id="WP_250645164.1">
    <property type="nucleotide sequence ID" value="NZ_CP017634.1"/>
</dbReference>
<reference evidence="1 2" key="1">
    <citation type="submission" date="2016-10" db="EMBL/GenBank/DDBJ databases">
        <title>Complete Genome Sequence of Peptococcaceae strain DCMF.</title>
        <authorList>
            <person name="Edwards R.J."/>
            <person name="Holland S.I."/>
            <person name="Deshpande N.P."/>
            <person name="Wong Y.K."/>
            <person name="Ertan H."/>
            <person name="Manefield M."/>
            <person name="Russell T.L."/>
            <person name="Lee M.J."/>
        </authorList>
    </citation>
    <scope>NUCLEOTIDE SEQUENCE [LARGE SCALE GENOMIC DNA]</scope>
    <source>
        <strain evidence="1 2">DCMF</strain>
    </source>
</reference>
<dbReference type="AlphaFoldDB" id="A0A3G1KMW4"/>
<protein>
    <submittedName>
        <fullName evidence="1">Uncharacterized protein</fullName>
    </submittedName>
</protein>
<evidence type="ECO:0000313" key="1">
    <source>
        <dbReference type="EMBL" id="ATW23808.1"/>
    </source>
</evidence>
<organism evidence="1 2">
    <name type="scientific">Formimonas warabiya</name>
    <dbReference type="NCBI Taxonomy" id="1761012"/>
    <lineage>
        <taxon>Bacteria</taxon>
        <taxon>Bacillati</taxon>
        <taxon>Bacillota</taxon>
        <taxon>Clostridia</taxon>
        <taxon>Eubacteriales</taxon>
        <taxon>Peptococcaceae</taxon>
        <taxon>Candidatus Formimonas</taxon>
    </lineage>
</organism>
<dbReference type="EMBL" id="CP017634">
    <property type="protein sequence ID" value="ATW23808.1"/>
    <property type="molecule type" value="Genomic_DNA"/>
</dbReference>
<keyword evidence="2" id="KW-1185">Reference proteome</keyword>
<dbReference type="Proteomes" id="UP000323521">
    <property type="component" value="Chromosome"/>
</dbReference>
<sequence length="61" mass="6890">MAAAREKIRPLAELVNLEVNETKGKCGVLKKMIRLELDDNFIIVPPGETVSERHFRNKAIS</sequence>